<dbReference type="GO" id="GO:0016485">
    <property type="term" value="P:protein processing"/>
    <property type="evidence" value="ECO:0007669"/>
    <property type="project" value="TreeGrafter"/>
</dbReference>
<protein>
    <submittedName>
        <fullName evidence="12">Uncharacterized protein</fullName>
    </submittedName>
</protein>
<reference evidence="12" key="1">
    <citation type="journal article" date="2020" name="Fungal Divers.">
        <title>Resolving the Mortierellaceae phylogeny through synthesis of multi-gene phylogenetics and phylogenomics.</title>
        <authorList>
            <person name="Vandepol N."/>
            <person name="Liber J."/>
            <person name="Desiro A."/>
            <person name="Na H."/>
            <person name="Kennedy M."/>
            <person name="Barry K."/>
            <person name="Grigoriev I.V."/>
            <person name="Miller A.N."/>
            <person name="O'Donnell K."/>
            <person name="Stajich J.E."/>
            <person name="Bonito G."/>
        </authorList>
    </citation>
    <scope>NUCLEOTIDE SEQUENCE</scope>
    <source>
        <strain evidence="12">KOD1015</strain>
    </source>
</reference>
<sequence length="691" mass="77815">MKLLLAVAICSTTLPLTVLGAPVTGPSLCTTSHCQVSAAAILQDLHASADPCEDFSEFACGGYYRREKLKEGEQKNNYLMDIEKQNNEVMHSILTGTINHQAMTEGDPAAERLLKKLQEYYGACMDQSQLQLVGREALKAEIQKMKDVYPVTGNKPSGEATGPATNGTQRNEAVSKLLGYNMKHGFENPFVFELWDDENRPGYKIMAAQQAGLGLTGDGQYSDSKVIQLYEKTIGEMLYIIEGEGDYSKIKQGSVTVPDVWKQRAKDIVAFEKILAGITDEKKAKRQVPESESSKPLNNTEGVVEGEEEEEEEEVPDDGRIDWDTVDDLNELTPFLDWHLIFKTAFPEDADIPTELNMLWKFYLRRMDTALQRSNSETIQGYFTWTMIRTLGKHLSESIREPLTVLEEATAAVHDIKSTDRSKMCINLANENVGQMAGHFFIKATFPEASRKIVQDIIGSIRWTFEKNFWQYDWLDPKTRQNALQKLKAILAKVGSSSASPDVSSAASVDEYYRQVDINAKDHFGNQVRCSLWKSENFLRSVTQSVNRLRLDAIPQTVNAYYNPTGNAIEILAGILRPPFFHPEVPEYLNFAGIGSIVAHEMGHGFDNNGRRYDETGAVRDWWTEETAKAFDDKSQCFIEQYNEFTVKGPEGIDHYVNGWRTLGENIADNGGLKTTFEAWRQRYQTDNLGN</sequence>
<evidence type="ECO:0000313" key="13">
    <source>
        <dbReference type="Proteomes" id="UP000780801"/>
    </source>
</evidence>
<keyword evidence="4" id="KW-0479">Metal-binding</keyword>
<evidence type="ECO:0000259" key="11">
    <source>
        <dbReference type="Pfam" id="PF05649"/>
    </source>
</evidence>
<keyword evidence="3" id="KW-0645">Protease</keyword>
<dbReference type="Gene3D" id="1.10.1380.10">
    <property type="entry name" value="Neutral endopeptidase , domain2"/>
    <property type="match status" value="1"/>
</dbReference>
<evidence type="ECO:0000256" key="4">
    <source>
        <dbReference type="ARBA" id="ARBA00022723"/>
    </source>
</evidence>
<evidence type="ECO:0000256" key="2">
    <source>
        <dbReference type="ARBA" id="ARBA00007357"/>
    </source>
</evidence>
<feature type="compositionally biased region" description="Acidic residues" evidence="8">
    <location>
        <begin position="304"/>
        <end position="316"/>
    </location>
</feature>
<evidence type="ECO:0000256" key="5">
    <source>
        <dbReference type="ARBA" id="ARBA00022801"/>
    </source>
</evidence>
<dbReference type="InterPro" id="IPR000718">
    <property type="entry name" value="Peptidase_M13"/>
</dbReference>
<dbReference type="Pfam" id="PF05649">
    <property type="entry name" value="Peptidase_M13_N"/>
    <property type="match status" value="1"/>
</dbReference>
<dbReference type="Gene3D" id="3.40.390.10">
    <property type="entry name" value="Collagenase (Catalytic Domain)"/>
    <property type="match status" value="1"/>
</dbReference>
<keyword evidence="7" id="KW-0482">Metalloprotease</keyword>
<evidence type="ECO:0000256" key="9">
    <source>
        <dbReference type="SAM" id="SignalP"/>
    </source>
</evidence>
<evidence type="ECO:0000256" key="3">
    <source>
        <dbReference type="ARBA" id="ARBA00022670"/>
    </source>
</evidence>
<dbReference type="EMBL" id="JAABOA010002133">
    <property type="protein sequence ID" value="KAF9580326.1"/>
    <property type="molecule type" value="Genomic_DNA"/>
</dbReference>
<dbReference type="Pfam" id="PF01431">
    <property type="entry name" value="Peptidase_M13"/>
    <property type="match status" value="1"/>
</dbReference>
<evidence type="ECO:0000259" key="10">
    <source>
        <dbReference type="Pfam" id="PF01431"/>
    </source>
</evidence>
<evidence type="ECO:0000256" key="6">
    <source>
        <dbReference type="ARBA" id="ARBA00022833"/>
    </source>
</evidence>
<dbReference type="PROSITE" id="PS51885">
    <property type="entry name" value="NEPRILYSIN"/>
    <property type="match status" value="1"/>
</dbReference>
<feature type="chain" id="PRO_5040373232" evidence="9">
    <location>
        <begin position="21"/>
        <end position="691"/>
    </location>
</feature>
<feature type="domain" description="Peptidase M13 C-terminal" evidence="10">
    <location>
        <begin position="559"/>
        <end position="683"/>
    </location>
</feature>
<evidence type="ECO:0000313" key="12">
    <source>
        <dbReference type="EMBL" id="KAF9580326.1"/>
    </source>
</evidence>
<name>A0A9P6FT76_9FUNG</name>
<comment type="cofactor">
    <cofactor evidence="1">
        <name>Zn(2+)</name>
        <dbReference type="ChEBI" id="CHEBI:29105"/>
    </cofactor>
</comment>
<keyword evidence="5" id="KW-0378">Hydrolase</keyword>
<organism evidence="12 13">
    <name type="scientific">Lunasporangiospora selenospora</name>
    <dbReference type="NCBI Taxonomy" id="979761"/>
    <lineage>
        <taxon>Eukaryota</taxon>
        <taxon>Fungi</taxon>
        <taxon>Fungi incertae sedis</taxon>
        <taxon>Mucoromycota</taxon>
        <taxon>Mortierellomycotina</taxon>
        <taxon>Mortierellomycetes</taxon>
        <taxon>Mortierellales</taxon>
        <taxon>Mortierellaceae</taxon>
        <taxon>Lunasporangiospora</taxon>
    </lineage>
</organism>
<proteinExistence type="inferred from homology"/>
<feature type="region of interest" description="Disordered" evidence="8">
    <location>
        <begin position="282"/>
        <end position="321"/>
    </location>
</feature>
<dbReference type="GO" id="GO:0046872">
    <property type="term" value="F:metal ion binding"/>
    <property type="evidence" value="ECO:0007669"/>
    <property type="project" value="UniProtKB-KW"/>
</dbReference>
<feature type="compositionally biased region" description="Basic and acidic residues" evidence="8">
    <location>
        <begin position="282"/>
        <end position="293"/>
    </location>
</feature>
<dbReference type="InterPro" id="IPR008753">
    <property type="entry name" value="Peptidase_M13_N"/>
</dbReference>
<gene>
    <name evidence="12" type="ORF">BGW38_003070</name>
</gene>
<dbReference type="SUPFAM" id="SSF55486">
    <property type="entry name" value="Metalloproteases ('zincins'), catalytic domain"/>
    <property type="match status" value="1"/>
</dbReference>
<feature type="non-terminal residue" evidence="12">
    <location>
        <position position="691"/>
    </location>
</feature>
<dbReference type="PRINTS" id="PR00786">
    <property type="entry name" value="NEPRILYSIN"/>
</dbReference>
<dbReference type="InterPro" id="IPR042089">
    <property type="entry name" value="Peptidase_M13_dom_2"/>
</dbReference>
<dbReference type="OrthoDB" id="6475849at2759"/>
<keyword evidence="13" id="KW-1185">Reference proteome</keyword>
<accession>A0A9P6FT76</accession>
<dbReference type="InterPro" id="IPR018497">
    <property type="entry name" value="Peptidase_M13_C"/>
</dbReference>
<keyword evidence="9" id="KW-0732">Signal</keyword>
<dbReference type="CDD" id="cd08662">
    <property type="entry name" value="M13"/>
    <property type="match status" value="1"/>
</dbReference>
<feature type="signal peptide" evidence="9">
    <location>
        <begin position="1"/>
        <end position="20"/>
    </location>
</feature>
<feature type="region of interest" description="Disordered" evidence="8">
    <location>
        <begin position="149"/>
        <end position="168"/>
    </location>
</feature>
<dbReference type="PANTHER" id="PTHR11733">
    <property type="entry name" value="ZINC METALLOPROTEASE FAMILY M13 NEPRILYSIN-RELATED"/>
    <property type="match status" value="1"/>
</dbReference>
<comment type="caution">
    <text evidence="12">The sequence shown here is derived from an EMBL/GenBank/DDBJ whole genome shotgun (WGS) entry which is preliminary data.</text>
</comment>
<dbReference type="GO" id="GO:0005886">
    <property type="term" value="C:plasma membrane"/>
    <property type="evidence" value="ECO:0007669"/>
    <property type="project" value="TreeGrafter"/>
</dbReference>
<dbReference type="InterPro" id="IPR024079">
    <property type="entry name" value="MetalloPept_cat_dom_sf"/>
</dbReference>
<dbReference type="Proteomes" id="UP000780801">
    <property type="component" value="Unassembled WGS sequence"/>
</dbReference>
<evidence type="ECO:0000256" key="7">
    <source>
        <dbReference type="ARBA" id="ARBA00023049"/>
    </source>
</evidence>
<evidence type="ECO:0000256" key="8">
    <source>
        <dbReference type="SAM" id="MobiDB-lite"/>
    </source>
</evidence>
<comment type="similarity">
    <text evidence="2">Belongs to the peptidase M13 family.</text>
</comment>
<keyword evidence="6" id="KW-0862">Zinc</keyword>
<dbReference type="PANTHER" id="PTHR11733:SF167">
    <property type="entry name" value="FI17812P1-RELATED"/>
    <property type="match status" value="1"/>
</dbReference>
<dbReference type="GO" id="GO:0004222">
    <property type="term" value="F:metalloendopeptidase activity"/>
    <property type="evidence" value="ECO:0007669"/>
    <property type="project" value="InterPro"/>
</dbReference>
<dbReference type="AlphaFoldDB" id="A0A9P6FT76"/>
<evidence type="ECO:0000256" key="1">
    <source>
        <dbReference type="ARBA" id="ARBA00001947"/>
    </source>
</evidence>
<feature type="domain" description="Peptidase M13 N-terminal" evidence="11">
    <location>
        <begin position="51"/>
        <end position="495"/>
    </location>
</feature>